<dbReference type="AlphaFoldDB" id="A0A1I8BF61"/>
<evidence type="ECO:0000313" key="2">
    <source>
        <dbReference type="WBParaSite" id="MhA1_Contig2134.frz3.gene7"/>
    </source>
</evidence>
<proteinExistence type="predicted"/>
<keyword evidence="1" id="KW-1185">Reference proteome</keyword>
<reference evidence="2" key="1">
    <citation type="submission" date="2016-11" db="UniProtKB">
        <authorList>
            <consortium name="WormBaseParasite"/>
        </authorList>
    </citation>
    <scope>IDENTIFICATION</scope>
</reference>
<name>A0A1I8BF61_MELHA</name>
<accession>A0A1I8BF61</accession>
<sequence>MGGCAERPMFGISACQVQLSWYQDTADQSLALERMVRHQALWNFIYDNRKFNNTEDEDDPEIEKEVMNCETDKENADTSNIQ</sequence>
<organism evidence="1 2">
    <name type="scientific">Meloidogyne hapla</name>
    <name type="common">Root-knot nematode worm</name>
    <dbReference type="NCBI Taxonomy" id="6305"/>
    <lineage>
        <taxon>Eukaryota</taxon>
        <taxon>Metazoa</taxon>
        <taxon>Ecdysozoa</taxon>
        <taxon>Nematoda</taxon>
        <taxon>Chromadorea</taxon>
        <taxon>Rhabditida</taxon>
        <taxon>Tylenchina</taxon>
        <taxon>Tylenchomorpha</taxon>
        <taxon>Tylenchoidea</taxon>
        <taxon>Meloidogynidae</taxon>
        <taxon>Meloidogyninae</taxon>
        <taxon>Meloidogyne</taxon>
    </lineage>
</organism>
<protein>
    <submittedName>
        <fullName evidence="2">Uncharacterized protein</fullName>
    </submittedName>
</protein>
<evidence type="ECO:0000313" key="1">
    <source>
        <dbReference type="Proteomes" id="UP000095281"/>
    </source>
</evidence>
<dbReference type="Proteomes" id="UP000095281">
    <property type="component" value="Unplaced"/>
</dbReference>
<dbReference type="WBParaSite" id="MhA1_Contig2134.frz3.gene7">
    <property type="protein sequence ID" value="MhA1_Contig2134.frz3.gene7"/>
    <property type="gene ID" value="MhA1_Contig2134.frz3.gene7"/>
</dbReference>